<evidence type="ECO:0008006" key="3">
    <source>
        <dbReference type="Google" id="ProtNLM"/>
    </source>
</evidence>
<organism evidence="1 2">
    <name type="scientific">Bacillus salipaludis</name>
    <dbReference type="NCBI Taxonomy" id="2547811"/>
    <lineage>
        <taxon>Bacteria</taxon>
        <taxon>Bacillati</taxon>
        <taxon>Bacillota</taxon>
        <taxon>Bacilli</taxon>
        <taxon>Bacillales</taxon>
        <taxon>Bacillaceae</taxon>
        <taxon>Bacillus</taxon>
    </lineage>
</organism>
<dbReference type="EMBL" id="JAVGVR010000001">
    <property type="protein sequence ID" value="MDQ6595851.1"/>
    <property type="molecule type" value="Genomic_DNA"/>
</dbReference>
<keyword evidence="2" id="KW-1185">Reference proteome</keyword>
<sequence>MLGNTPFIESLYKNDWKNKIEKSGLTKQEIEAAYDRTKLDKMAALGEQIKWLKASGFQDVDCIYKYYNFVVLFGRKL</sequence>
<evidence type="ECO:0000313" key="2">
    <source>
        <dbReference type="Proteomes" id="UP001178888"/>
    </source>
</evidence>
<protein>
    <recommendedName>
        <fullName evidence="3">Methyltransferase</fullName>
    </recommendedName>
</protein>
<dbReference type="RefSeq" id="WP_308912937.1">
    <property type="nucleotide sequence ID" value="NZ_JAVGVR010000001.1"/>
</dbReference>
<name>A0AA90R5X4_9BACI</name>
<dbReference type="Gene3D" id="6.10.140.280">
    <property type="match status" value="1"/>
</dbReference>
<evidence type="ECO:0000313" key="1">
    <source>
        <dbReference type="EMBL" id="MDQ6595851.1"/>
    </source>
</evidence>
<dbReference type="AlphaFoldDB" id="A0AA90R5X4"/>
<proteinExistence type="predicted"/>
<dbReference type="Proteomes" id="UP001178888">
    <property type="component" value="Unassembled WGS sequence"/>
</dbReference>
<comment type="caution">
    <text evidence="1">The sequence shown here is derived from an EMBL/GenBank/DDBJ whole genome shotgun (WGS) entry which is preliminary data.</text>
</comment>
<reference evidence="1" key="1">
    <citation type="submission" date="2023-08" db="EMBL/GenBank/DDBJ databases">
        <title>Nitrogen cycling bacteria in agricultural field soils.</title>
        <authorList>
            <person name="Jang J."/>
        </authorList>
    </citation>
    <scope>NUCLEOTIDE SEQUENCE</scope>
    <source>
        <strain evidence="1">PS3-36</strain>
    </source>
</reference>
<accession>A0AA90R5X4</accession>
<gene>
    <name evidence="1" type="ORF">RCG21_05495</name>
</gene>